<evidence type="ECO:0008006" key="3">
    <source>
        <dbReference type="Google" id="ProtNLM"/>
    </source>
</evidence>
<name>A0A8K0FZ04_IGNLU</name>
<organism evidence="1 2">
    <name type="scientific">Ignelater luminosus</name>
    <name type="common">Cucubano</name>
    <name type="synonym">Pyrophorus luminosus</name>
    <dbReference type="NCBI Taxonomy" id="2038154"/>
    <lineage>
        <taxon>Eukaryota</taxon>
        <taxon>Metazoa</taxon>
        <taxon>Ecdysozoa</taxon>
        <taxon>Arthropoda</taxon>
        <taxon>Hexapoda</taxon>
        <taxon>Insecta</taxon>
        <taxon>Pterygota</taxon>
        <taxon>Neoptera</taxon>
        <taxon>Endopterygota</taxon>
        <taxon>Coleoptera</taxon>
        <taxon>Polyphaga</taxon>
        <taxon>Elateriformia</taxon>
        <taxon>Elateroidea</taxon>
        <taxon>Elateridae</taxon>
        <taxon>Agrypninae</taxon>
        <taxon>Pyrophorini</taxon>
        <taxon>Ignelater</taxon>
    </lineage>
</organism>
<dbReference type="Proteomes" id="UP000801492">
    <property type="component" value="Unassembled WGS sequence"/>
</dbReference>
<gene>
    <name evidence="1" type="ORF">ILUMI_24160</name>
</gene>
<evidence type="ECO:0000313" key="1">
    <source>
        <dbReference type="EMBL" id="KAF2882012.1"/>
    </source>
</evidence>
<protein>
    <recommendedName>
        <fullName evidence="3">Reverse transcriptase domain-containing protein</fullName>
    </recommendedName>
</protein>
<evidence type="ECO:0000313" key="2">
    <source>
        <dbReference type="Proteomes" id="UP000801492"/>
    </source>
</evidence>
<keyword evidence="2" id="KW-1185">Reference proteome</keyword>
<dbReference type="EMBL" id="VTPC01090662">
    <property type="protein sequence ID" value="KAF2882012.1"/>
    <property type="molecule type" value="Genomic_DNA"/>
</dbReference>
<comment type="caution">
    <text evidence="1">The sequence shown here is derived from an EMBL/GenBank/DDBJ whole genome shotgun (WGS) entry which is preliminary data.</text>
</comment>
<accession>A0A8K0FZ04</accession>
<dbReference type="AlphaFoldDB" id="A0A8K0FZ04"/>
<sequence length="356" mass="42050">MAPLTYELNRLNCGYQMKNQNVKVSNLLYMDNLKIFGKNEQEQRKEMKLIQTYSTDIAMEMGLKKCAKVTFKRGERVKSKGIKVGDSDLIKELGENETYKYLGINETWGIDKTQVKDRLRREYRQTRKMLTTYKMHHPKADVDRLYTSRKDGGHGLMQVVEAYKAAVINLSYYLHRKDNDKYVELIKKIDQDLPTGQPTMKIANKISEEIQIEERGNETEENTKNKIKNKILDQIKNKWVEKQMHGQYPRAVQEYLIDKEQTYRWLRKGELKGETESLIIAAQDETINTRYHKKNLLKHNINSKCRLCEEHEETTEHIIAECTILAKHEYIKRHNQVCRNPHYNICKEYGIEVGKK</sequence>
<dbReference type="PANTHER" id="PTHR35450:SF2">
    <property type="entry name" value="REVERSE TRANSCRIPTASE DOMAIN-CONTAINING PROTEIN"/>
    <property type="match status" value="1"/>
</dbReference>
<dbReference type="OrthoDB" id="8015698at2759"/>
<proteinExistence type="predicted"/>
<dbReference type="PANTHER" id="PTHR35450">
    <property type="entry name" value="REVERSE TRANSCRIPTASE DOMAIN-CONTAINING PROTEIN"/>
    <property type="match status" value="1"/>
</dbReference>
<reference evidence="1" key="1">
    <citation type="submission" date="2019-08" db="EMBL/GenBank/DDBJ databases">
        <title>The genome of the North American firefly Photinus pyralis.</title>
        <authorList>
            <consortium name="Photinus pyralis genome working group"/>
            <person name="Fallon T.R."/>
            <person name="Sander Lower S.E."/>
            <person name="Weng J.-K."/>
        </authorList>
    </citation>
    <scope>NUCLEOTIDE SEQUENCE</scope>
    <source>
        <strain evidence="1">TRF0915ILg1</strain>
        <tissue evidence="1">Whole body</tissue>
    </source>
</reference>